<dbReference type="EMBL" id="CP000613">
    <property type="protein sequence ID" value="ACJ00862.1"/>
    <property type="molecule type" value="Genomic_DNA"/>
</dbReference>
<feature type="region of interest" description="Disordered" evidence="1">
    <location>
        <begin position="33"/>
        <end position="69"/>
    </location>
</feature>
<organism evidence="2 3">
    <name type="scientific">Rhodospirillum centenum (strain ATCC 51521 / SW)</name>
    <dbReference type="NCBI Taxonomy" id="414684"/>
    <lineage>
        <taxon>Bacteria</taxon>
        <taxon>Pseudomonadati</taxon>
        <taxon>Pseudomonadota</taxon>
        <taxon>Alphaproteobacteria</taxon>
        <taxon>Rhodospirillales</taxon>
        <taxon>Rhodospirillaceae</taxon>
        <taxon>Rhodospirillum</taxon>
    </lineage>
</organism>
<protein>
    <recommendedName>
        <fullName evidence="4">SHOCT domain-containing protein</fullName>
    </recommendedName>
</protein>
<evidence type="ECO:0000256" key="1">
    <source>
        <dbReference type="SAM" id="MobiDB-lite"/>
    </source>
</evidence>
<keyword evidence="3" id="KW-1185">Reference proteome</keyword>
<evidence type="ECO:0000313" key="2">
    <source>
        <dbReference type="EMBL" id="ACJ00862.1"/>
    </source>
</evidence>
<dbReference type="Proteomes" id="UP000001591">
    <property type="component" value="Chromosome"/>
</dbReference>
<sequence length="106" mass="10714">MEQVPHPARGGPAGRARLDCAAAAGVRTAAEAAMAAGPGHRGGGYPAAAGAVTDEESGTEAPDRDEDDRRARQALTALFRRGLIPEAEYRARLARLGGAVGDGHGG</sequence>
<dbReference type="AlphaFoldDB" id="B6IX38"/>
<dbReference type="HOGENOM" id="CLU_2221141_0_0_5"/>
<evidence type="ECO:0008006" key="4">
    <source>
        <dbReference type="Google" id="ProtNLM"/>
    </source>
</evidence>
<dbReference type="KEGG" id="rce:RC1_3504"/>
<name>B6IX38_RHOCS</name>
<proteinExistence type="predicted"/>
<evidence type="ECO:0000313" key="3">
    <source>
        <dbReference type="Proteomes" id="UP000001591"/>
    </source>
</evidence>
<gene>
    <name evidence="2" type="ordered locus">RC1_3504</name>
</gene>
<accession>B6IX38</accession>
<feature type="compositionally biased region" description="Acidic residues" evidence="1">
    <location>
        <begin position="53"/>
        <end position="66"/>
    </location>
</feature>
<reference evidence="2 3" key="1">
    <citation type="journal article" date="2010" name="BMC Genomics">
        <title>Metabolic flexibility revealed in the genome of the cyst-forming alpha-1 proteobacterium Rhodospirillum centenum.</title>
        <authorList>
            <person name="Lu Y.K."/>
            <person name="Marden J."/>
            <person name="Han M."/>
            <person name="Swingley W.D."/>
            <person name="Mastrian S.D."/>
            <person name="Chowdhury S.R."/>
            <person name="Hao J."/>
            <person name="Helmy T."/>
            <person name="Kim S."/>
            <person name="Kurdoglu A.A."/>
            <person name="Matthies H.J."/>
            <person name="Rollo D."/>
            <person name="Stothard P."/>
            <person name="Blankenship R.E."/>
            <person name="Bauer C.E."/>
            <person name="Touchman J.W."/>
        </authorList>
    </citation>
    <scope>NUCLEOTIDE SEQUENCE [LARGE SCALE GENOMIC DNA]</scope>
    <source>
        <strain evidence="3">ATCC 51521 / SW</strain>
    </source>
</reference>